<organism evidence="1 2">
    <name type="scientific">Propionibacterium freudenreichii</name>
    <dbReference type="NCBI Taxonomy" id="1744"/>
    <lineage>
        <taxon>Bacteria</taxon>
        <taxon>Bacillati</taxon>
        <taxon>Actinomycetota</taxon>
        <taxon>Actinomycetes</taxon>
        <taxon>Propionibacteriales</taxon>
        <taxon>Propionibacteriaceae</taxon>
        <taxon>Propionibacterium</taxon>
    </lineage>
</organism>
<proteinExistence type="predicted"/>
<name>A0A509MH89_9ACTN</name>
<accession>A0A509MH89</accession>
<sequence>MMVHPGGGVARSSVVRMPATIEVTTDSFRTCVRISASSHGTQLAAAVHLRRDGAPGWIAGGDGHAGSHERSQYLIECRCVGKAKILDRDLRRRTCANEERLKRHALGVQVMEVCQDCRLFFTNQPPKISVPVARQSWYYIEFVELCGRKRLR</sequence>
<gene>
    <name evidence="1" type="ORF">PFR_JS23-PH_6</name>
</gene>
<evidence type="ECO:0000313" key="1">
    <source>
        <dbReference type="EMBL" id="SCQ83155.1"/>
    </source>
</evidence>
<dbReference type="EMBL" id="LT618794">
    <property type="protein sequence ID" value="SCQ83155.1"/>
    <property type="molecule type" value="Genomic_DNA"/>
</dbReference>
<dbReference type="Proteomes" id="UP000250080">
    <property type="component" value="Chromosome II"/>
</dbReference>
<reference evidence="1 2" key="1">
    <citation type="submission" date="2016-09" db="EMBL/GenBank/DDBJ databases">
        <authorList>
            <person name="Laine KS P."/>
        </authorList>
    </citation>
    <scope>NUCLEOTIDE SEQUENCE [LARGE SCALE GENOMIC DNA]</scope>
    <source>
        <strain evidence="1">PFRJS-23</strain>
    </source>
</reference>
<protein>
    <submittedName>
        <fullName evidence="1">Uncharacterized protein</fullName>
    </submittedName>
</protein>
<evidence type="ECO:0000313" key="2">
    <source>
        <dbReference type="Proteomes" id="UP000250080"/>
    </source>
</evidence>
<dbReference type="AlphaFoldDB" id="A0A509MH89"/>